<proteinExistence type="predicted"/>
<accession>W6N7T0</accession>
<dbReference type="RefSeq" id="WP_017752441.1">
    <property type="nucleotide sequence ID" value="NZ_CBXI010000024.1"/>
</dbReference>
<feature type="transmembrane region" description="Helical" evidence="1">
    <location>
        <begin position="40"/>
        <end position="58"/>
    </location>
</feature>
<keyword evidence="3" id="KW-1185">Reference proteome</keyword>
<evidence type="ECO:0000256" key="1">
    <source>
        <dbReference type="SAM" id="Phobius"/>
    </source>
</evidence>
<dbReference type="Proteomes" id="UP000019482">
    <property type="component" value="Unassembled WGS sequence"/>
</dbReference>
<keyword evidence="1" id="KW-0472">Membrane</keyword>
<name>W6N7T0_CLOTY</name>
<reference evidence="2 3" key="1">
    <citation type="journal article" date="2015" name="Genome Announc.">
        <title>Draft Genome Sequence of Clostridium tyrobutyricum Strain DIVETGP, Isolated from Cow's Milk for Grana Padano Production.</title>
        <authorList>
            <person name="Soggiu A."/>
            <person name="Piras C."/>
            <person name="Gaiarsa S."/>
            <person name="Sassera D."/>
            <person name="Roncada P."/>
            <person name="Bendixen E."/>
            <person name="Brasca M."/>
            <person name="Bonizzi L."/>
        </authorList>
    </citation>
    <scope>NUCLEOTIDE SEQUENCE [LARGE SCALE GENOMIC DNA]</scope>
    <source>
        <strain evidence="2 3">DIVETGP</strain>
    </source>
</reference>
<evidence type="ECO:0000313" key="3">
    <source>
        <dbReference type="Proteomes" id="UP000019482"/>
    </source>
</evidence>
<evidence type="ECO:0000313" key="2">
    <source>
        <dbReference type="EMBL" id="CDL91434.1"/>
    </source>
</evidence>
<sequence length="86" mass="10056">MKSIWDIVSNIVVVSAILLNILISMKWFRKSQDKNRRIYKVLRTMQVVSIVFICIYTVSNLQYYVGQIVQGGKTHTLLKTLFFTIE</sequence>
<keyword evidence="1" id="KW-1133">Transmembrane helix</keyword>
<organism evidence="2 3">
    <name type="scientific">Clostridium tyrobutyricum DIVETGP</name>
    <dbReference type="NCBI Taxonomy" id="1408889"/>
    <lineage>
        <taxon>Bacteria</taxon>
        <taxon>Bacillati</taxon>
        <taxon>Bacillota</taxon>
        <taxon>Clostridia</taxon>
        <taxon>Eubacteriales</taxon>
        <taxon>Clostridiaceae</taxon>
        <taxon>Clostridium</taxon>
    </lineage>
</organism>
<comment type="caution">
    <text evidence="2">The sequence shown here is derived from an EMBL/GenBank/DDBJ whole genome shotgun (WGS) entry which is preliminary data.</text>
</comment>
<dbReference type="GeneID" id="29420309"/>
<dbReference type="EMBL" id="CBXI010000024">
    <property type="protein sequence ID" value="CDL91434.1"/>
    <property type="molecule type" value="Genomic_DNA"/>
</dbReference>
<keyword evidence="1" id="KW-0812">Transmembrane</keyword>
<gene>
    <name evidence="2" type="ORF">CTDIVETGP_1504</name>
</gene>
<protein>
    <submittedName>
        <fullName evidence="2">Uncharacterized protein</fullName>
    </submittedName>
</protein>
<feature type="transmembrane region" description="Helical" evidence="1">
    <location>
        <begin position="7"/>
        <end position="28"/>
    </location>
</feature>
<dbReference type="AlphaFoldDB" id="W6N7T0"/>